<reference evidence="10" key="1">
    <citation type="submission" date="2018-11" db="EMBL/GenBank/DDBJ databases">
        <title>Complete genome sequence of Paenibacillus sp. ML311-T8.</title>
        <authorList>
            <person name="Nam Y.-D."/>
            <person name="Kang J."/>
            <person name="Chung W.-H."/>
            <person name="Park Y.S."/>
        </authorList>
    </citation>
    <scope>NUCLEOTIDE SEQUENCE [LARGE SCALE GENOMIC DNA]</scope>
    <source>
        <strain evidence="10">ML311-T8</strain>
    </source>
</reference>
<evidence type="ECO:0000256" key="1">
    <source>
        <dbReference type="ARBA" id="ARBA00004413"/>
    </source>
</evidence>
<dbReference type="EMBL" id="CP034235">
    <property type="protein sequence ID" value="QGQ96240.1"/>
    <property type="molecule type" value="Genomic_DNA"/>
</dbReference>
<dbReference type="GO" id="GO:0009425">
    <property type="term" value="C:bacterial-type flagellum basal body"/>
    <property type="evidence" value="ECO:0007669"/>
    <property type="project" value="InterPro"/>
</dbReference>
<keyword evidence="9" id="KW-0282">Flagellum</keyword>
<dbReference type="Gene3D" id="2.30.330.10">
    <property type="entry name" value="SpoA-like"/>
    <property type="match status" value="1"/>
</dbReference>
<dbReference type="InterPro" id="IPR007597">
    <property type="entry name" value="CheC"/>
</dbReference>
<keyword evidence="9" id="KW-0966">Cell projection</keyword>
<dbReference type="InterPro" id="IPR001543">
    <property type="entry name" value="FliN-like_C"/>
</dbReference>
<dbReference type="InterPro" id="IPR036429">
    <property type="entry name" value="SpoA-like_sf"/>
</dbReference>
<keyword evidence="4" id="KW-0145">Chemotaxis</keyword>
<evidence type="ECO:0000256" key="6">
    <source>
        <dbReference type="ARBA" id="ARBA00023136"/>
    </source>
</evidence>
<evidence type="ECO:0000256" key="2">
    <source>
        <dbReference type="ARBA" id="ARBA00009226"/>
    </source>
</evidence>
<comment type="subcellular location">
    <subcellularLocation>
        <location evidence="1">Cell membrane</location>
        <topology evidence="1">Peripheral membrane protein</topology>
        <orientation evidence="1">Cytoplasmic side</orientation>
    </subcellularLocation>
</comment>
<dbReference type="SUPFAM" id="SSF101801">
    <property type="entry name" value="Surface presentation of antigens (SPOA)"/>
    <property type="match status" value="1"/>
</dbReference>
<dbReference type="GO" id="GO:0003774">
    <property type="term" value="F:cytoskeletal motor activity"/>
    <property type="evidence" value="ECO:0007669"/>
    <property type="project" value="InterPro"/>
</dbReference>
<dbReference type="InterPro" id="IPR001172">
    <property type="entry name" value="FliN_T3SS_HrcQb"/>
</dbReference>
<dbReference type="InterPro" id="IPR028976">
    <property type="entry name" value="CheC-like_sf"/>
</dbReference>
<dbReference type="Gene3D" id="3.40.1550.10">
    <property type="entry name" value="CheC-like"/>
    <property type="match status" value="1"/>
</dbReference>
<dbReference type="GO" id="GO:0005886">
    <property type="term" value="C:plasma membrane"/>
    <property type="evidence" value="ECO:0007669"/>
    <property type="project" value="UniProtKB-SubCell"/>
</dbReference>
<dbReference type="GO" id="GO:0016787">
    <property type="term" value="F:hydrolase activity"/>
    <property type="evidence" value="ECO:0007669"/>
    <property type="project" value="InterPro"/>
</dbReference>
<evidence type="ECO:0000313" key="10">
    <source>
        <dbReference type="Proteomes" id="UP000426246"/>
    </source>
</evidence>
<dbReference type="NCBIfam" id="TIGR02480">
    <property type="entry name" value="fliN"/>
    <property type="match status" value="1"/>
</dbReference>
<keyword evidence="5" id="KW-0283">Flagellar rotation</keyword>
<dbReference type="PANTHER" id="PTHR43484:SF1">
    <property type="entry name" value="FLAGELLAR MOTOR SWITCH PROTEIN FLIN"/>
    <property type="match status" value="1"/>
</dbReference>
<dbReference type="Proteomes" id="UP000426246">
    <property type="component" value="Chromosome"/>
</dbReference>
<dbReference type="GO" id="GO:0071973">
    <property type="term" value="P:bacterial-type flagellum-dependent cell motility"/>
    <property type="evidence" value="ECO:0007669"/>
    <property type="project" value="InterPro"/>
</dbReference>
<feature type="domain" description="CheC-like protein" evidence="8">
    <location>
        <begin position="137"/>
        <end position="174"/>
    </location>
</feature>
<evidence type="ECO:0000259" key="8">
    <source>
        <dbReference type="Pfam" id="PF04509"/>
    </source>
</evidence>
<dbReference type="PANTHER" id="PTHR43484">
    <property type="match status" value="1"/>
</dbReference>
<feature type="domain" description="Flagellar motor switch protein FliN-like C-terminal" evidence="7">
    <location>
        <begin position="359"/>
        <end position="428"/>
    </location>
</feature>
<dbReference type="RefSeq" id="WP_155701276.1">
    <property type="nucleotide sequence ID" value="NZ_CP034235.1"/>
</dbReference>
<accession>A0A6B8RJ07</accession>
<name>A0A6B8RJ07_9BACL</name>
<proteinExistence type="inferred from homology"/>
<dbReference type="Pfam" id="PF01052">
    <property type="entry name" value="FliMN_C"/>
    <property type="match status" value="1"/>
</dbReference>
<feature type="domain" description="CheC-like protein" evidence="8">
    <location>
        <begin position="41"/>
        <end position="76"/>
    </location>
</feature>
<protein>
    <submittedName>
        <fullName evidence="9">Flagellar motor switch phosphatase FliY</fullName>
    </submittedName>
</protein>
<dbReference type="Pfam" id="PF04509">
    <property type="entry name" value="CheC"/>
    <property type="match status" value="2"/>
</dbReference>
<dbReference type="InterPro" id="IPR051469">
    <property type="entry name" value="FliN/MopA/SpaO"/>
</dbReference>
<keyword evidence="6" id="KW-0472">Membrane</keyword>
<organism evidence="9 10">
    <name type="scientific">Paenibacillus psychroresistens</name>
    <dbReference type="NCBI Taxonomy" id="1778678"/>
    <lineage>
        <taxon>Bacteria</taxon>
        <taxon>Bacillati</taxon>
        <taxon>Bacillota</taxon>
        <taxon>Bacilli</taxon>
        <taxon>Bacillales</taxon>
        <taxon>Paenibacillaceae</taxon>
        <taxon>Paenibacillus</taxon>
    </lineage>
</organism>
<dbReference type="PRINTS" id="PR00956">
    <property type="entry name" value="FLGMOTORFLIN"/>
</dbReference>
<keyword evidence="10" id="KW-1185">Reference proteome</keyword>
<keyword evidence="3" id="KW-1003">Cell membrane</keyword>
<evidence type="ECO:0000256" key="3">
    <source>
        <dbReference type="ARBA" id="ARBA00022475"/>
    </source>
</evidence>
<dbReference type="AlphaFoldDB" id="A0A6B8RJ07"/>
<keyword evidence="9" id="KW-0969">Cilium</keyword>
<evidence type="ECO:0000256" key="5">
    <source>
        <dbReference type="ARBA" id="ARBA00022779"/>
    </source>
</evidence>
<dbReference type="InterPro" id="IPR012826">
    <property type="entry name" value="FliN"/>
</dbReference>
<dbReference type="NCBIfam" id="NF005995">
    <property type="entry name" value="PRK08119.1"/>
    <property type="match status" value="1"/>
</dbReference>
<dbReference type="SUPFAM" id="SSF103039">
    <property type="entry name" value="CheC-like"/>
    <property type="match status" value="1"/>
</dbReference>
<sequence>MTNNKDYLSQEEIDALLKQSSDDPMDSPSGTGIDNYLSSLEQDALGEIGNITFGSAATALSTLLGKKVDITTPKVSMITHEELQDEFPIPHVAVNVNYVDGFHGMNLLVIKTRDAQVIADLMMGGDGAGQLGELSEIHISAVQEAMNQMMGSSATSMSTIFNRFVNISPPGINILNLAGGEGQAEIPQEDIFIKISFRLIIGDLIDSTLMQLLPVSFARDMVSILMGGSEMVDDHIDAVQPPKIDYSIPMDIPAAQPPMQQPMYEQPMYEQPMYQQPMYEQPMYQQPMNPQQPMYQQPMNQQQPMYQQPMNQQQPMYQQPPQQYGNMMNNRNVNVQPVQFNNLNAGPGMQADETNLGLLLDIPLKVTVELGRTQKVIKDILELSQGSIIELDKLAGEPVDILVNNKLIAKGEVVVIDENFGVRVTDIINQWDRIQKLQ</sequence>
<evidence type="ECO:0000256" key="4">
    <source>
        <dbReference type="ARBA" id="ARBA00022500"/>
    </source>
</evidence>
<gene>
    <name evidence="9" type="primary">fliY</name>
    <name evidence="9" type="ORF">EHS13_15810</name>
</gene>
<dbReference type="GO" id="GO:0006935">
    <property type="term" value="P:chemotaxis"/>
    <property type="evidence" value="ECO:0007669"/>
    <property type="project" value="UniProtKB-KW"/>
</dbReference>
<evidence type="ECO:0000259" key="7">
    <source>
        <dbReference type="Pfam" id="PF01052"/>
    </source>
</evidence>
<dbReference type="CDD" id="cd17907">
    <property type="entry name" value="FliY_FliN-Y"/>
    <property type="match status" value="1"/>
</dbReference>
<comment type="similarity">
    <text evidence="2">Belongs to the FliN/MopA/SpaO family.</text>
</comment>
<dbReference type="OrthoDB" id="9773459at2"/>
<evidence type="ECO:0000313" key="9">
    <source>
        <dbReference type="EMBL" id="QGQ96240.1"/>
    </source>
</evidence>
<dbReference type="KEGG" id="ppsc:EHS13_15810"/>